<evidence type="ECO:0000313" key="2">
    <source>
        <dbReference type="EMBL" id="ACI17148.1"/>
    </source>
</evidence>
<dbReference type="STRING" id="309798.COPRO5265_1120"/>
<name>B5Y9I1_COPPD</name>
<dbReference type="EMBL" id="CP001145">
    <property type="protein sequence ID" value="ACI17148.1"/>
    <property type="molecule type" value="Genomic_DNA"/>
</dbReference>
<dbReference type="AlphaFoldDB" id="B5Y9I1"/>
<proteinExistence type="predicted"/>
<gene>
    <name evidence="2" type="ordered locus">COPRO5265_1120</name>
</gene>
<keyword evidence="1" id="KW-0812">Transmembrane</keyword>
<dbReference type="HOGENOM" id="CLU_529680_0_0_9"/>
<sequence>MISFAALLVFFLFIVAKPAFGITIGVPDELLTGLPLAELHTFGKGVLTLFAGYTGVEPNIVEEPLDQLMQQLIQGDIDAVLSRPRTGITESDAYFEGSPLATVSTTLPAHGGFICLPTTSENLRIAKSLQLGLSATSACTASMDVELTLVPVYAKTQQGILFQNKFEEFLVRNYDAVSLVAKSAGFTPLKPTLANLFWSSPWSWLLLFLSVLLLFILGVLLFELRKENRHYKDENRLQLEKLSTVQSRLLDLQHQMRILVDDNTLLTEQKEKWAQAQKGLEIYISAFKELLKQLEVLGNIGKADSLSAEFIDQMCNRMKTSFSAKEVALYLYNPKEYKYILAGGHVEGIEPVLAMTDPMVYVSSQPGNVVEKNVAEEKVLIGTLGSFETENGFVIVKDPAIPNPNQLLSALCNTLYLVIALHRSNSRVSNMEQALSQLEKLEGARAREDFIATLNHAGFTIIEDLSDTNVGNFKGRLIHLDSAKIALVAPENWPNELDFILLHLVEEALSNTAE</sequence>
<keyword evidence="1" id="KW-0472">Membrane</keyword>
<feature type="transmembrane region" description="Helical" evidence="1">
    <location>
        <begin position="202"/>
        <end position="222"/>
    </location>
</feature>
<reference evidence="3" key="1">
    <citation type="submission" date="2008-08" db="EMBL/GenBank/DDBJ databases">
        <title>The complete genome sequence of Coprothermobacter proteolyticus strain ATCC 5245 / DSM 5265 / BT.</title>
        <authorList>
            <person name="Dodson R.J."/>
            <person name="Durkin A.S."/>
            <person name="Wu M."/>
            <person name="Eisen J."/>
            <person name="Sutton G."/>
        </authorList>
    </citation>
    <scope>NUCLEOTIDE SEQUENCE [LARGE SCALE GENOMIC DNA]</scope>
    <source>
        <strain evidence="3">ATCC 35245 / DSM 5265 / OCM 4 / BT</strain>
    </source>
</reference>
<evidence type="ECO:0000313" key="3">
    <source>
        <dbReference type="Proteomes" id="UP000001732"/>
    </source>
</evidence>
<accession>B5Y9I1</accession>
<keyword evidence="3" id="KW-1185">Reference proteome</keyword>
<reference evidence="2 3" key="2">
    <citation type="journal article" date="2014" name="Genome Announc.">
        <title>Complete Genome Sequence of Coprothermobacter proteolyticus DSM 5265.</title>
        <authorList>
            <person name="Alexiev A."/>
            <person name="Coil D.A."/>
            <person name="Badger J.H."/>
            <person name="Enticknap J."/>
            <person name="Ward N."/>
            <person name="Robb F.T."/>
            <person name="Eisen J.A."/>
        </authorList>
    </citation>
    <scope>NUCLEOTIDE SEQUENCE [LARGE SCALE GENOMIC DNA]</scope>
    <source>
        <strain evidence="3">ATCC 35245 / DSM 5265 / OCM 4 / BT</strain>
    </source>
</reference>
<protein>
    <submittedName>
        <fullName evidence="2">Uncharacterized protein</fullName>
    </submittedName>
</protein>
<keyword evidence="1" id="KW-1133">Transmembrane helix</keyword>
<organism evidence="2 3">
    <name type="scientific">Coprothermobacter proteolyticus (strain ATCC 35245 / DSM 5265 / OCM 4 / BT)</name>
    <dbReference type="NCBI Taxonomy" id="309798"/>
    <lineage>
        <taxon>Bacteria</taxon>
        <taxon>Pseudomonadati</taxon>
        <taxon>Coprothermobacterota</taxon>
        <taxon>Coprothermobacteria</taxon>
        <taxon>Coprothermobacterales</taxon>
        <taxon>Coprothermobacteraceae</taxon>
        <taxon>Coprothermobacter</taxon>
    </lineage>
</organism>
<dbReference type="Proteomes" id="UP000001732">
    <property type="component" value="Chromosome"/>
</dbReference>
<dbReference type="KEGG" id="cpo:COPRO5265_1120"/>
<evidence type="ECO:0000256" key="1">
    <source>
        <dbReference type="SAM" id="Phobius"/>
    </source>
</evidence>